<evidence type="ECO:0000256" key="5">
    <source>
        <dbReference type="SAM" id="SignalP"/>
    </source>
</evidence>
<keyword evidence="2 4" id="KW-0378">Hydrolase</keyword>
<dbReference type="KEGG" id="marq:MARGE09_P0459"/>
<evidence type="ECO:0000313" key="8">
    <source>
        <dbReference type="Proteomes" id="UP001320119"/>
    </source>
</evidence>
<dbReference type="RefSeq" id="WP_236985763.1">
    <property type="nucleotide sequence ID" value="NZ_AP023086.1"/>
</dbReference>
<dbReference type="GO" id="GO:0009251">
    <property type="term" value="P:glucan catabolic process"/>
    <property type="evidence" value="ECO:0007669"/>
    <property type="project" value="TreeGrafter"/>
</dbReference>
<organism evidence="7 8">
    <name type="scientific">Marinagarivorans cellulosilyticus</name>
    <dbReference type="NCBI Taxonomy" id="2721545"/>
    <lineage>
        <taxon>Bacteria</taxon>
        <taxon>Pseudomonadati</taxon>
        <taxon>Pseudomonadota</taxon>
        <taxon>Gammaproteobacteria</taxon>
        <taxon>Cellvibrionales</taxon>
        <taxon>Cellvibrionaceae</taxon>
        <taxon>Marinagarivorans</taxon>
    </lineage>
</organism>
<keyword evidence="8" id="KW-1185">Reference proteome</keyword>
<dbReference type="PROSITE" id="PS00659">
    <property type="entry name" value="GLYCOSYL_HYDROL_F5"/>
    <property type="match status" value="1"/>
</dbReference>
<dbReference type="SUPFAM" id="SSF49785">
    <property type="entry name" value="Galactose-binding domain-like"/>
    <property type="match status" value="1"/>
</dbReference>
<feature type="signal peptide" evidence="5">
    <location>
        <begin position="1"/>
        <end position="20"/>
    </location>
</feature>
<evidence type="ECO:0000259" key="6">
    <source>
        <dbReference type="PROSITE" id="PS51175"/>
    </source>
</evidence>
<evidence type="ECO:0000256" key="1">
    <source>
        <dbReference type="ARBA" id="ARBA00022729"/>
    </source>
</evidence>
<dbReference type="PROSITE" id="PS51175">
    <property type="entry name" value="CBM6"/>
    <property type="match status" value="1"/>
</dbReference>
<dbReference type="Gene3D" id="3.20.20.80">
    <property type="entry name" value="Glycosidases"/>
    <property type="match status" value="1"/>
</dbReference>
<dbReference type="Gene3D" id="2.60.120.260">
    <property type="entry name" value="Galactose-binding domain-like"/>
    <property type="match status" value="1"/>
</dbReference>
<dbReference type="GO" id="GO:0008422">
    <property type="term" value="F:beta-glucosidase activity"/>
    <property type="evidence" value="ECO:0007669"/>
    <property type="project" value="TreeGrafter"/>
</dbReference>
<keyword evidence="3 4" id="KW-0326">Glycosidase</keyword>
<evidence type="ECO:0000256" key="3">
    <source>
        <dbReference type="ARBA" id="ARBA00023295"/>
    </source>
</evidence>
<dbReference type="InterPro" id="IPR005084">
    <property type="entry name" value="CBM6"/>
</dbReference>
<dbReference type="AlphaFoldDB" id="A0AAN1WEV2"/>
<proteinExistence type="inferred from homology"/>
<feature type="chain" id="PRO_5043000646" evidence="5">
    <location>
        <begin position="21"/>
        <end position="540"/>
    </location>
</feature>
<gene>
    <name evidence="7" type="ORF">MARGE09_P0459</name>
</gene>
<reference evidence="7 8" key="1">
    <citation type="journal article" date="2022" name="IScience">
        <title>An ultrasensitive nanofiber-based assay for enzymatic hydrolysis and deep-sea microbial degradation of cellulose.</title>
        <authorList>
            <person name="Tsudome M."/>
            <person name="Tachioka M."/>
            <person name="Miyazaki M."/>
            <person name="Uchimura K."/>
            <person name="Tsuda M."/>
            <person name="Takaki Y."/>
            <person name="Deguchi S."/>
        </authorList>
    </citation>
    <scope>NUCLEOTIDE SEQUENCE [LARGE SCALE GENOMIC DNA]</scope>
    <source>
        <strain evidence="7 8">GE09</strain>
    </source>
</reference>
<dbReference type="PANTHER" id="PTHR31297">
    <property type="entry name" value="GLUCAN ENDO-1,6-BETA-GLUCOSIDASE B"/>
    <property type="match status" value="1"/>
</dbReference>
<dbReference type="EC" id="3.2.1.4" evidence="7"/>
<feature type="domain" description="CBM6" evidence="6">
    <location>
        <begin position="93"/>
        <end position="228"/>
    </location>
</feature>
<dbReference type="InterPro" id="IPR017853">
    <property type="entry name" value="GH"/>
</dbReference>
<dbReference type="InterPro" id="IPR001547">
    <property type="entry name" value="Glyco_hydro_5"/>
</dbReference>
<dbReference type="InterPro" id="IPR050386">
    <property type="entry name" value="Glycosyl_hydrolase_5"/>
</dbReference>
<sequence length="540" mass="57793">MRSSGLLSFAICVCAASLVAGCGSGGGGTAPPVQVSSAALSSSLAVSSSSRMNSSSSSIAAVSSSSAQSSSVAMAECAWQSQPLEVSSHTQAYTLEAENFDVCAGSVNELAGDANETGYRDTFVGLQADAGASNGYFVGQTAAGEYLEYTLDVEAAGLYTLTYQARALANTNPVFAVTVDGEAVAAPAVSAPTWAQAQVTDVYFGGGLHTLRVSFEQGGAELDFIRLQSQEAETITAADIVANMGTGLNLGNTLDAPRDEDWGATRESKAYFEGVKAAGFSHVRIPVTWDGYTADAAPYTIEADWMARVEQAIDWALAEGFYVIVNAHHEIWLKNGFNAQKQARIEAIWQQVAERFKNKPKRLVFEILNEPHGMTIEQVDALNPVLLAIMRQSNPDRAVVFSGSGFTPYTELLEAKVPAGTQLIGNFHSYDPWEFAGQCTRGWGSNADKAELRAIYQAVADWSASQNLPATVNEFGAAHLDFTKPENVCDADDRKAYLRHHVVLQKEFGIPGTAWDDDGSFQIYKRASNTWDGALESIIF</sequence>
<evidence type="ECO:0000313" key="7">
    <source>
        <dbReference type="EMBL" id="BCD96260.1"/>
    </source>
</evidence>
<dbReference type="Pfam" id="PF00150">
    <property type="entry name" value="Cellulase"/>
    <property type="match status" value="1"/>
</dbReference>
<dbReference type="PROSITE" id="PS51257">
    <property type="entry name" value="PROKAR_LIPOPROTEIN"/>
    <property type="match status" value="1"/>
</dbReference>
<protein>
    <submittedName>
        <fullName evidence="7">Endoglucanase</fullName>
        <ecNumber evidence="7">3.2.1.4</ecNumber>
    </submittedName>
</protein>
<dbReference type="InterPro" id="IPR008979">
    <property type="entry name" value="Galactose-bd-like_sf"/>
</dbReference>
<dbReference type="GO" id="GO:0005576">
    <property type="term" value="C:extracellular region"/>
    <property type="evidence" value="ECO:0007669"/>
    <property type="project" value="TreeGrafter"/>
</dbReference>
<dbReference type="SUPFAM" id="SSF51445">
    <property type="entry name" value="(Trans)glycosidases"/>
    <property type="match status" value="1"/>
</dbReference>
<dbReference type="InterPro" id="IPR018087">
    <property type="entry name" value="Glyco_hydro_5_CS"/>
</dbReference>
<dbReference type="EMBL" id="AP023086">
    <property type="protein sequence ID" value="BCD96260.1"/>
    <property type="molecule type" value="Genomic_DNA"/>
</dbReference>
<dbReference type="CDD" id="cd04080">
    <property type="entry name" value="CBM6_cellulase-like"/>
    <property type="match status" value="1"/>
</dbReference>
<dbReference type="GO" id="GO:0030246">
    <property type="term" value="F:carbohydrate binding"/>
    <property type="evidence" value="ECO:0007669"/>
    <property type="project" value="InterPro"/>
</dbReference>
<dbReference type="PANTHER" id="PTHR31297:SF17">
    <property type="entry name" value="ENDOGLUCANASE"/>
    <property type="match status" value="1"/>
</dbReference>
<dbReference type="GO" id="GO:0008810">
    <property type="term" value="F:cellulase activity"/>
    <property type="evidence" value="ECO:0007669"/>
    <property type="project" value="UniProtKB-EC"/>
</dbReference>
<evidence type="ECO:0000256" key="2">
    <source>
        <dbReference type="ARBA" id="ARBA00022801"/>
    </source>
</evidence>
<accession>A0AAN1WEV2</accession>
<comment type="similarity">
    <text evidence="4">Belongs to the glycosyl hydrolase 5 (cellulase A) family.</text>
</comment>
<evidence type="ECO:0000256" key="4">
    <source>
        <dbReference type="RuleBase" id="RU361153"/>
    </source>
</evidence>
<name>A0AAN1WEV2_9GAMM</name>
<keyword evidence="1 5" id="KW-0732">Signal</keyword>
<dbReference type="GO" id="GO:0009986">
    <property type="term" value="C:cell surface"/>
    <property type="evidence" value="ECO:0007669"/>
    <property type="project" value="TreeGrafter"/>
</dbReference>
<dbReference type="Proteomes" id="UP001320119">
    <property type="component" value="Chromosome"/>
</dbReference>